<feature type="transmembrane region" description="Helical" evidence="9">
    <location>
        <begin position="298"/>
        <end position="317"/>
    </location>
</feature>
<dbReference type="GO" id="GO:0005524">
    <property type="term" value="F:ATP binding"/>
    <property type="evidence" value="ECO:0007669"/>
    <property type="project" value="UniProtKB-KW"/>
</dbReference>
<dbReference type="InterPro" id="IPR005074">
    <property type="entry name" value="Peptidase_C39"/>
</dbReference>
<dbReference type="PROSITE" id="PS50929">
    <property type="entry name" value="ABC_TM1F"/>
    <property type="match status" value="1"/>
</dbReference>
<evidence type="ECO:0000256" key="7">
    <source>
        <dbReference type="ARBA" id="ARBA00022989"/>
    </source>
</evidence>
<evidence type="ECO:0000313" key="14">
    <source>
        <dbReference type="Proteomes" id="UP000198838"/>
    </source>
</evidence>
<sequence length="709" mass="81072">MKKKLVLQHDEKDCGVACIASICRMYGSNIAVHKVRNLAKTDINGNSIYSLSVAAQALNFDAEIYEAQIKDMYTEEFTYPAIVHTIVDNSLQHFSIVYEANDKYVVVGDPALGIIKYTVKEFENIWTGYCMMMKPNENFVKEEKEKYSIKISQKTIHSLVFLFSVTAFISVISILASYYYSVLVDFLIPDANHFNMYLAAAVTCGLFILIFLLTFLRQNLSVTINKFLDVELLYESLSHMITLPLNYFVTRTPGEMLNRFQEFEYIKTVMYESGINVIIDAIMGIFALIILIKVNPSILLVIVGTIALSLSVVFMRIKKLNLLNRKKFSQHASFISLMEQVFRGIETIKNYAAYKYFGEQLRLRQIQYQNEQYKSYFEKKRQENIVRFFLDFGMVMSLLYCGLAVINNTLSIGNLMWSYILIDYIFRPVKTFMQNQNELQDSMLSIDRLNDICAQDPEADRGNKTLDKIKSLEFKNMTFQYGMRDPVLNDINFNISQGDTLGIVGLSGSGKTTLAKLIMGFFQPVEGEILVNGEDMMNFPLSEIRNRIAYVSQNDYWFQDTLYNNLTFGKEDIDEQKIIDLLYLVGMGDFFEEDPFGLNMIVEENAANLSSGEKQRLSIVKALIKEPDILIMDESTSNLDIMTENKVISAIESSNIPIKIIIAHRLHTLVFCKDILVLNDGQVGEFGHREDLLASGGLYADMVNLNDNR</sequence>
<keyword evidence="3" id="KW-0547">Nucleotide-binding</keyword>
<keyword evidence="7 9" id="KW-1133">Transmembrane helix</keyword>
<dbReference type="GO" id="GO:0015421">
    <property type="term" value="F:ABC-type oligopeptide transporter activity"/>
    <property type="evidence" value="ECO:0007669"/>
    <property type="project" value="TreeGrafter"/>
</dbReference>
<evidence type="ECO:0000256" key="1">
    <source>
        <dbReference type="ARBA" id="ARBA00004651"/>
    </source>
</evidence>
<evidence type="ECO:0000256" key="5">
    <source>
        <dbReference type="ARBA" id="ARBA00022807"/>
    </source>
</evidence>
<dbReference type="Pfam" id="PF00005">
    <property type="entry name" value="ABC_tran"/>
    <property type="match status" value="1"/>
</dbReference>
<dbReference type="GO" id="GO:0008234">
    <property type="term" value="F:cysteine-type peptidase activity"/>
    <property type="evidence" value="ECO:0007669"/>
    <property type="project" value="UniProtKB-KW"/>
</dbReference>
<evidence type="ECO:0000256" key="8">
    <source>
        <dbReference type="ARBA" id="ARBA00023136"/>
    </source>
</evidence>
<dbReference type="InterPro" id="IPR011527">
    <property type="entry name" value="ABC1_TM_dom"/>
</dbReference>
<dbReference type="InterPro" id="IPR027417">
    <property type="entry name" value="P-loop_NTPase"/>
</dbReference>
<evidence type="ECO:0000256" key="2">
    <source>
        <dbReference type="ARBA" id="ARBA00022692"/>
    </source>
</evidence>
<dbReference type="CDD" id="cd02418">
    <property type="entry name" value="Peptidase_C39B"/>
    <property type="match status" value="1"/>
</dbReference>
<keyword evidence="8 9" id="KW-0472">Membrane</keyword>
<keyword evidence="5" id="KW-0788">Thiol protease</keyword>
<dbReference type="SUPFAM" id="SSF52540">
    <property type="entry name" value="P-loop containing nucleoside triphosphate hydrolases"/>
    <property type="match status" value="1"/>
</dbReference>
<dbReference type="InterPro" id="IPR039421">
    <property type="entry name" value="Type_1_exporter"/>
</dbReference>
<dbReference type="PROSITE" id="PS50893">
    <property type="entry name" value="ABC_TRANSPORTER_2"/>
    <property type="match status" value="1"/>
</dbReference>
<keyword evidence="5" id="KW-0645">Protease</keyword>
<feature type="transmembrane region" description="Helical" evidence="9">
    <location>
        <begin position="194"/>
        <end position="216"/>
    </location>
</feature>
<dbReference type="STRING" id="1120918.SAMN05216249_10267"/>
<evidence type="ECO:0000259" key="12">
    <source>
        <dbReference type="PROSITE" id="PS50990"/>
    </source>
</evidence>
<evidence type="ECO:0000259" key="11">
    <source>
        <dbReference type="PROSITE" id="PS50929"/>
    </source>
</evidence>
<keyword evidence="2 9" id="KW-0812">Transmembrane</keyword>
<dbReference type="Pfam" id="PF03412">
    <property type="entry name" value="Peptidase_C39"/>
    <property type="match status" value="1"/>
</dbReference>
<evidence type="ECO:0000256" key="3">
    <source>
        <dbReference type="ARBA" id="ARBA00022741"/>
    </source>
</evidence>
<feature type="transmembrane region" description="Helical" evidence="9">
    <location>
        <begin position="159"/>
        <end position="182"/>
    </location>
</feature>
<keyword evidence="6 13" id="KW-0067">ATP-binding</keyword>
<dbReference type="SUPFAM" id="SSF90123">
    <property type="entry name" value="ABC transporter transmembrane region"/>
    <property type="match status" value="1"/>
</dbReference>
<dbReference type="InterPro" id="IPR003593">
    <property type="entry name" value="AAA+_ATPase"/>
</dbReference>
<gene>
    <name evidence="13" type="ORF">SAMN05216249_10267</name>
</gene>
<dbReference type="SMART" id="SM00382">
    <property type="entry name" value="AAA"/>
    <property type="match status" value="1"/>
</dbReference>
<keyword evidence="4" id="KW-0378">Hydrolase</keyword>
<proteinExistence type="predicted"/>
<dbReference type="GO" id="GO:0016887">
    <property type="term" value="F:ATP hydrolysis activity"/>
    <property type="evidence" value="ECO:0007669"/>
    <property type="project" value="InterPro"/>
</dbReference>
<keyword evidence="14" id="KW-1185">Reference proteome</keyword>
<organism evidence="13 14">
    <name type="scientific">Acetitomaculum ruminis DSM 5522</name>
    <dbReference type="NCBI Taxonomy" id="1120918"/>
    <lineage>
        <taxon>Bacteria</taxon>
        <taxon>Bacillati</taxon>
        <taxon>Bacillota</taxon>
        <taxon>Clostridia</taxon>
        <taxon>Lachnospirales</taxon>
        <taxon>Lachnospiraceae</taxon>
        <taxon>Acetitomaculum</taxon>
    </lineage>
</organism>
<dbReference type="GO" id="GO:0005886">
    <property type="term" value="C:plasma membrane"/>
    <property type="evidence" value="ECO:0007669"/>
    <property type="project" value="UniProtKB-SubCell"/>
</dbReference>
<evidence type="ECO:0000313" key="13">
    <source>
        <dbReference type="EMBL" id="SFA76978.1"/>
    </source>
</evidence>
<dbReference type="PROSITE" id="PS50990">
    <property type="entry name" value="PEPTIDASE_C39"/>
    <property type="match status" value="1"/>
</dbReference>
<feature type="domain" description="Peptidase C39" evidence="12">
    <location>
        <begin position="8"/>
        <end position="133"/>
    </location>
</feature>
<dbReference type="Gene3D" id="1.20.1560.10">
    <property type="entry name" value="ABC transporter type 1, transmembrane domain"/>
    <property type="match status" value="1"/>
</dbReference>
<dbReference type="GO" id="GO:0006508">
    <property type="term" value="P:proteolysis"/>
    <property type="evidence" value="ECO:0007669"/>
    <property type="project" value="InterPro"/>
</dbReference>
<dbReference type="PANTHER" id="PTHR43394">
    <property type="entry name" value="ATP-DEPENDENT PERMEASE MDL1, MITOCHONDRIAL"/>
    <property type="match status" value="1"/>
</dbReference>
<evidence type="ECO:0000256" key="6">
    <source>
        <dbReference type="ARBA" id="ARBA00022840"/>
    </source>
</evidence>
<dbReference type="InterPro" id="IPR003439">
    <property type="entry name" value="ABC_transporter-like_ATP-bd"/>
</dbReference>
<dbReference type="PANTHER" id="PTHR43394:SF1">
    <property type="entry name" value="ATP-BINDING CASSETTE SUB-FAMILY B MEMBER 10, MITOCHONDRIAL"/>
    <property type="match status" value="1"/>
</dbReference>
<dbReference type="OrthoDB" id="9762778at2"/>
<dbReference type="InterPro" id="IPR036640">
    <property type="entry name" value="ABC1_TM_sf"/>
</dbReference>
<name>A0A1I0VL80_9FIRM</name>
<dbReference type="Gene3D" id="3.90.70.10">
    <property type="entry name" value="Cysteine proteinases"/>
    <property type="match status" value="1"/>
</dbReference>
<dbReference type="InterPro" id="IPR017871">
    <property type="entry name" value="ABC_transporter-like_CS"/>
</dbReference>
<dbReference type="AlphaFoldDB" id="A0A1I0VL80"/>
<feature type="transmembrane region" description="Helical" evidence="9">
    <location>
        <begin position="388"/>
        <end position="406"/>
    </location>
</feature>
<comment type="subcellular location">
    <subcellularLocation>
        <location evidence="1">Cell membrane</location>
        <topology evidence="1">Multi-pass membrane protein</topology>
    </subcellularLocation>
</comment>
<feature type="transmembrane region" description="Helical" evidence="9">
    <location>
        <begin position="269"/>
        <end position="292"/>
    </location>
</feature>
<protein>
    <submittedName>
        <fullName evidence="13">ATP-binding cassette, subfamily B</fullName>
    </submittedName>
</protein>
<accession>A0A1I0VL80</accession>
<dbReference type="Gene3D" id="3.40.50.300">
    <property type="entry name" value="P-loop containing nucleotide triphosphate hydrolases"/>
    <property type="match status" value="1"/>
</dbReference>
<dbReference type="Proteomes" id="UP000198838">
    <property type="component" value="Unassembled WGS sequence"/>
</dbReference>
<feature type="domain" description="ABC transporter" evidence="10">
    <location>
        <begin position="472"/>
        <end position="705"/>
    </location>
</feature>
<dbReference type="RefSeq" id="WP_143088255.1">
    <property type="nucleotide sequence ID" value="NZ_FOJY01000002.1"/>
</dbReference>
<dbReference type="PROSITE" id="PS00211">
    <property type="entry name" value="ABC_TRANSPORTER_1"/>
    <property type="match status" value="1"/>
</dbReference>
<reference evidence="13 14" key="1">
    <citation type="submission" date="2016-10" db="EMBL/GenBank/DDBJ databases">
        <authorList>
            <person name="de Groot N.N."/>
        </authorList>
    </citation>
    <scope>NUCLEOTIDE SEQUENCE [LARGE SCALE GENOMIC DNA]</scope>
    <source>
        <strain evidence="13 14">DSM 5522</strain>
    </source>
</reference>
<evidence type="ECO:0000256" key="9">
    <source>
        <dbReference type="SAM" id="Phobius"/>
    </source>
</evidence>
<feature type="domain" description="ABC transmembrane type-1" evidence="11">
    <location>
        <begin position="160"/>
        <end position="441"/>
    </location>
</feature>
<evidence type="ECO:0000259" key="10">
    <source>
        <dbReference type="PROSITE" id="PS50893"/>
    </source>
</evidence>
<dbReference type="EMBL" id="FOJY01000002">
    <property type="protein sequence ID" value="SFA76978.1"/>
    <property type="molecule type" value="Genomic_DNA"/>
</dbReference>
<evidence type="ECO:0000256" key="4">
    <source>
        <dbReference type="ARBA" id="ARBA00022801"/>
    </source>
</evidence>
<dbReference type="Pfam" id="PF00664">
    <property type="entry name" value="ABC_membrane"/>
    <property type="match status" value="1"/>
</dbReference>